<dbReference type="InterPro" id="IPR010920">
    <property type="entry name" value="LSM_dom_sf"/>
</dbReference>
<evidence type="ECO:0000256" key="6">
    <source>
        <dbReference type="ARBA" id="ARBA00023136"/>
    </source>
</evidence>
<dbReference type="Pfam" id="PF21088">
    <property type="entry name" value="MS_channel_1st"/>
    <property type="match status" value="1"/>
</dbReference>
<dbReference type="Pfam" id="PF00924">
    <property type="entry name" value="MS_channel_2nd"/>
    <property type="match status" value="1"/>
</dbReference>
<proteinExistence type="inferred from homology"/>
<evidence type="ECO:0000256" key="1">
    <source>
        <dbReference type="ARBA" id="ARBA00004651"/>
    </source>
</evidence>
<dbReference type="PANTHER" id="PTHR30460:SF0">
    <property type="entry name" value="MODERATE CONDUCTANCE MECHANOSENSITIVE CHANNEL YBIO"/>
    <property type="match status" value="1"/>
</dbReference>
<evidence type="ECO:0000259" key="9">
    <source>
        <dbReference type="Pfam" id="PF00924"/>
    </source>
</evidence>
<keyword evidence="13" id="KW-1185">Reference proteome</keyword>
<evidence type="ECO:0000259" key="11">
    <source>
        <dbReference type="Pfam" id="PF21088"/>
    </source>
</evidence>
<dbReference type="Proteomes" id="UP000249522">
    <property type="component" value="Unassembled WGS sequence"/>
</dbReference>
<dbReference type="Gene3D" id="3.30.70.100">
    <property type="match status" value="1"/>
</dbReference>
<feature type="transmembrane region" description="Helical" evidence="8">
    <location>
        <begin position="34"/>
        <end position="59"/>
    </location>
</feature>
<dbReference type="RefSeq" id="WP_111146021.1">
    <property type="nucleotide sequence ID" value="NZ_QKRB01000037.1"/>
</dbReference>
<organism evidence="12 13">
    <name type="scientific">Paenibacillus sambharensis</name>
    <dbReference type="NCBI Taxonomy" id="1803190"/>
    <lineage>
        <taxon>Bacteria</taxon>
        <taxon>Bacillati</taxon>
        <taxon>Bacillota</taxon>
        <taxon>Bacilli</taxon>
        <taxon>Bacillales</taxon>
        <taxon>Paenibacillaceae</taxon>
        <taxon>Paenibacillus</taxon>
    </lineage>
</organism>
<comment type="subcellular location">
    <subcellularLocation>
        <location evidence="1">Cell membrane</location>
        <topology evidence="1">Multi-pass membrane protein</topology>
    </subcellularLocation>
</comment>
<dbReference type="PANTHER" id="PTHR30460">
    <property type="entry name" value="MODERATE CONDUCTANCE MECHANOSENSITIVE CHANNEL YBIO"/>
    <property type="match status" value="1"/>
</dbReference>
<evidence type="ECO:0000256" key="4">
    <source>
        <dbReference type="ARBA" id="ARBA00022692"/>
    </source>
</evidence>
<sequence>MSEEVPVNEEPTINEETISGIWTGIQDWFMNEEMWIAIAIGAIRILLILVIGRVIIWAVNKLLNHMILNRTTTRLHIETRRVQTVGRLLKNVVNYVVYFITLLLILSEFHINLGPIIAGAGVVGLAIGFGAQSLVKDVITGFFIILEDQFSVGDFIQTGTFKGTVEVIGLRATRLTSWTGEVYIIPNGSIVEVTNYSLRNSLAVLDVSIAYEEDIDHATEIIKNTIEHVHHENMTKTPEVLGVHALGQSEVIIRVIAECLPNTHFVVARLLNAEIKKSLDAHGIEIPYPKMVTYYKGERGGAQQDGA</sequence>
<dbReference type="InterPro" id="IPR045276">
    <property type="entry name" value="YbiO_bact"/>
</dbReference>
<accession>A0A2W1LBR8</accession>
<dbReference type="InterPro" id="IPR011066">
    <property type="entry name" value="MscS_channel_C_sf"/>
</dbReference>
<feature type="domain" description="Mechanosensitive ion channel MscS" evidence="9">
    <location>
        <begin position="134"/>
        <end position="197"/>
    </location>
</feature>
<evidence type="ECO:0000256" key="5">
    <source>
        <dbReference type="ARBA" id="ARBA00022989"/>
    </source>
</evidence>
<dbReference type="Pfam" id="PF21082">
    <property type="entry name" value="MS_channel_3rd"/>
    <property type="match status" value="1"/>
</dbReference>
<comment type="caution">
    <text evidence="12">The sequence shown here is derived from an EMBL/GenBank/DDBJ whole genome shotgun (WGS) entry which is preliminary data.</text>
</comment>
<feature type="domain" description="Mechanosensitive ion channel transmembrane helices 2/3" evidence="11">
    <location>
        <begin position="91"/>
        <end position="132"/>
    </location>
</feature>
<dbReference type="GO" id="GO:0008381">
    <property type="term" value="F:mechanosensitive monoatomic ion channel activity"/>
    <property type="evidence" value="ECO:0007669"/>
    <property type="project" value="InterPro"/>
</dbReference>
<dbReference type="OrthoDB" id="9809206at2"/>
<dbReference type="SUPFAM" id="SSF50182">
    <property type="entry name" value="Sm-like ribonucleoproteins"/>
    <property type="match status" value="1"/>
</dbReference>
<dbReference type="InterPro" id="IPR023408">
    <property type="entry name" value="MscS_beta-dom_sf"/>
</dbReference>
<keyword evidence="5 8" id="KW-1133">Transmembrane helix</keyword>
<feature type="transmembrane region" description="Helical" evidence="8">
    <location>
        <begin position="88"/>
        <end position="107"/>
    </location>
</feature>
<dbReference type="FunFam" id="1.10.287.1260:FF:000005">
    <property type="entry name" value="Mechanosensitive ion channel family protein"/>
    <property type="match status" value="1"/>
</dbReference>
<dbReference type="FunFam" id="2.30.30.60:FF:000001">
    <property type="entry name" value="MscS Mechanosensitive ion channel"/>
    <property type="match status" value="1"/>
</dbReference>
<comment type="similarity">
    <text evidence="2">Belongs to the MscS (TC 1.A.23) family.</text>
</comment>
<keyword evidence="4 8" id="KW-0812">Transmembrane</keyword>
<feature type="transmembrane region" description="Helical" evidence="8">
    <location>
        <begin position="113"/>
        <end position="135"/>
    </location>
</feature>
<reference evidence="12 13" key="1">
    <citation type="submission" date="2018-06" db="EMBL/GenBank/DDBJ databases">
        <title>Paenibacillus imtechensis sp. nov.</title>
        <authorList>
            <person name="Pinnaka A.K."/>
            <person name="Singh H."/>
            <person name="Kaur M."/>
        </authorList>
    </citation>
    <scope>NUCLEOTIDE SEQUENCE [LARGE SCALE GENOMIC DNA]</scope>
    <source>
        <strain evidence="12 13">SMB1</strain>
    </source>
</reference>
<dbReference type="SUPFAM" id="SSF82689">
    <property type="entry name" value="Mechanosensitive channel protein MscS (YggB), C-terminal domain"/>
    <property type="match status" value="1"/>
</dbReference>
<dbReference type="EMBL" id="QKRB01000037">
    <property type="protein sequence ID" value="PZD96616.1"/>
    <property type="molecule type" value="Genomic_DNA"/>
</dbReference>
<dbReference type="InterPro" id="IPR011014">
    <property type="entry name" value="MscS_channel_TM-2"/>
</dbReference>
<protein>
    <submittedName>
        <fullName evidence="12">Mechanosensitive ion channel family protein</fullName>
    </submittedName>
</protein>
<dbReference type="AlphaFoldDB" id="A0A2W1LBR8"/>
<evidence type="ECO:0000256" key="2">
    <source>
        <dbReference type="ARBA" id="ARBA00008017"/>
    </source>
</evidence>
<evidence type="ECO:0000256" key="7">
    <source>
        <dbReference type="ARBA" id="ARBA00059688"/>
    </source>
</evidence>
<name>A0A2W1LBR8_9BACL</name>
<evidence type="ECO:0000313" key="13">
    <source>
        <dbReference type="Proteomes" id="UP000249522"/>
    </source>
</evidence>
<evidence type="ECO:0000256" key="3">
    <source>
        <dbReference type="ARBA" id="ARBA00022475"/>
    </source>
</evidence>
<keyword evidence="6 8" id="KW-0472">Membrane</keyword>
<dbReference type="Gene3D" id="1.10.287.1260">
    <property type="match status" value="1"/>
</dbReference>
<dbReference type="InterPro" id="IPR049278">
    <property type="entry name" value="MS_channel_C"/>
</dbReference>
<evidence type="ECO:0000313" key="12">
    <source>
        <dbReference type="EMBL" id="PZD96616.1"/>
    </source>
</evidence>
<dbReference type="InterPro" id="IPR049142">
    <property type="entry name" value="MS_channel_1st"/>
</dbReference>
<feature type="domain" description="Mechanosensitive ion channel MscS C-terminal" evidence="10">
    <location>
        <begin position="204"/>
        <end position="286"/>
    </location>
</feature>
<evidence type="ECO:0000256" key="8">
    <source>
        <dbReference type="SAM" id="Phobius"/>
    </source>
</evidence>
<comment type="function">
    <text evidence="7">May play a role in resistance to osmotic downshock.</text>
</comment>
<dbReference type="GO" id="GO:0005886">
    <property type="term" value="C:plasma membrane"/>
    <property type="evidence" value="ECO:0007669"/>
    <property type="project" value="UniProtKB-SubCell"/>
</dbReference>
<dbReference type="Gene3D" id="2.30.30.60">
    <property type="match status" value="1"/>
</dbReference>
<gene>
    <name evidence="12" type="ORF">DNH61_07430</name>
</gene>
<evidence type="ECO:0000259" key="10">
    <source>
        <dbReference type="Pfam" id="PF21082"/>
    </source>
</evidence>
<dbReference type="SUPFAM" id="SSF82861">
    <property type="entry name" value="Mechanosensitive channel protein MscS (YggB), transmembrane region"/>
    <property type="match status" value="1"/>
</dbReference>
<keyword evidence="3" id="KW-1003">Cell membrane</keyword>
<dbReference type="InterPro" id="IPR006685">
    <property type="entry name" value="MscS_channel_2nd"/>
</dbReference>